<dbReference type="RefSeq" id="WP_025070025.1">
    <property type="nucleotide sequence ID" value="NZ_FUXK01000006.1"/>
</dbReference>
<accession>A0A1T4MBT7</accession>
<proteinExistence type="predicted"/>
<dbReference type="SUPFAM" id="SSF52096">
    <property type="entry name" value="ClpP/crotonase"/>
    <property type="match status" value="1"/>
</dbReference>
<protein>
    <submittedName>
        <fullName evidence="1">Serine dehydrogenase proteinase</fullName>
    </submittedName>
</protein>
<dbReference type="Gene3D" id="3.90.226.10">
    <property type="entry name" value="2-enoyl-CoA Hydratase, Chain A, domain 1"/>
    <property type="match status" value="1"/>
</dbReference>
<dbReference type="InterPro" id="IPR002825">
    <property type="entry name" value="Pept_S49_ser-pept_pro"/>
</dbReference>
<name>A0A1T4MBT7_9BACT</name>
<dbReference type="Pfam" id="PF01972">
    <property type="entry name" value="SDH_protease"/>
    <property type="match status" value="1"/>
</dbReference>
<dbReference type="PANTHER" id="PTHR35984">
    <property type="entry name" value="PERIPLASMIC SERINE PROTEASE"/>
    <property type="match status" value="1"/>
</dbReference>
<evidence type="ECO:0000313" key="1">
    <source>
        <dbReference type="EMBL" id="SJZ64500.1"/>
    </source>
</evidence>
<dbReference type="EMBL" id="FUXK01000006">
    <property type="protein sequence ID" value="SJZ64500.1"/>
    <property type="molecule type" value="Genomic_DNA"/>
</dbReference>
<reference evidence="1 2" key="1">
    <citation type="submission" date="2017-02" db="EMBL/GenBank/DDBJ databases">
        <authorList>
            <person name="Peterson S.W."/>
        </authorList>
    </citation>
    <scope>NUCLEOTIDE SEQUENCE [LARGE SCALE GENOMIC DNA]</scope>
    <source>
        <strain evidence="1 2">ATCC 43324</strain>
    </source>
</reference>
<dbReference type="PANTHER" id="PTHR35984:SF1">
    <property type="entry name" value="PERIPLASMIC SERINE PROTEASE"/>
    <property type="match status" value="1"/>
</dbReference>
<gene>
    <name evidence="1" type="ORF">SAMN02745202_00694</name>
</gene>
<sequence length="285" mass="33297">MKNSINEAMKGLLNATLCEIEKKFDGDVLNYYGPIIDGNENALCDIIEELEENGHRKATLIVILTTTGGSATAVERYVNIIRKHYNKVIFIVPDYAYSAGTIFCMSGDEIWMDYFSVLGPIDPQVQNKDGRFVPALGYLDKVNELIEKAKNNTLTNAEFLILRDFDLAELRHYEQAKELTITLLKRWLAKYKFKNWNTHHDGRKVTEEDKIRRAEEIADALGNNNQWKTHGRPINIEELEELKLKIEDYSERKEERGLIKKYYNQVREYTEHFKLKLFIHTRKFI</sequence>
<dbReference type="InterPro" id="IPR029045">
    <property type="entry name" value="ClpP/crotonase-like_dom_sf"/>
</dbReference>
<dbReference type="AlphaFoldDB" id="A0A1T4MBT7"/>
<evidence type="ECO:0000313" key="2">
    <source>
        <dbReference type="Proteomes" id="UP000190065"/>
    </source>
</evidence>
<dbReference type="Proteomes" id="UP000190065">
    <property type="component" value="Unassembled WGS sequence"/>
</dbReference>
<organism evidence="1 2">
    <name type="scientific">Segatella oulorum</name>
    <dbReference type="NCBI Taxonomy" id="28136"/>
    <lineage>
        <taxon>Bacteria</taxon>
        <taxon>Pseudomonadati</taxon>
        <taxon>Bacteroidota</taxon>
        <taxon>Bacteroidia</taxon>
        <taxon>Bacteroidales</taxon>
        <taxon>Prevotellaceae</taxon>
        <taxon>Segatella</taxon>
    </lineage>
</organism>
<dbReference type="GO" id="GO:0016020">
    <property type="term" value="C:membrane"/>
    <property type="evidence" value="ECO:0007669"/>
    <property type="project" value="InterPro"/>
</dbReference>